<evidence type="ECO:0000256" key="3">
    <source>
        <dbReference type="ARBA" id="ARBA00023163"/>
    </source>
</evidence>
<evidence type="ECO:0000256" key="1">
    <source>
        <dbReference type="ARBA" id="ARBA00023015"/>
    </source>
</evidence>
<dbReference type="Proteomes" id="UP001589865">
    <property type="component" value="Unassembled WGS sequence"/>
</dbReference>
<accession>A0ABV6JWE8</accession>
<comment type="caution">
    <text evidence="6">The sequence shown here is derived from an EMBL/GenBank/DDBJ whole genome shotgun (WGS) entry which is preliminary data.</text>
</comment>
<proteinExistence type="predicted"/>
<evidence type="ECO:0000313" key="7">
    <source>
        <dbReference type="Proteomes" id="UP001589865"/>
    </source>
</evidence>
<dbReference type="SUPFAM" id="SSF46785">
    <property type="entry name" value="Winged helix' DNA-binding domain"/>
    <property type="match status" value="1"/>
</dbReference>
<evidence type="ECO:0000313" key="6">
    <source>
        <dbReference type="EMBL" id="MFC0410036.1"/>
    </source>
</evidence>
<dbReference type="Pfam" id="PF07729">
    <property type="entry name" value="FCD"/>
    <property type="match status" value="1"/>
</dbReference>
<dbReference type="InterPro" id="IPR036388">
    <property type="entry name" value="WH-like_DNA-bd_sf"/>
</dbReference>
<feature type="compositionally biased region" description="Low complexity" evidence="4">
    <location>
        <begin position="78"/>
        <end position="87"/>
    </location>
</feature>
<protein>
    <submittedName>
        <fullName evidence="6">GntR family transcriptional regulator</fullName>
    </submittedName>
</protein>
<reference evidence="6 7" key="1">
    <citation type="submission" date="2024-09" db="EMBL/GenBank/DDBJ databases">
        <authorList>
            <person name="Sun Q."/>
            <person name="Mori K."/>
        </authorList>
    </citation>
    <scope>NUCLEOTIDE SEQUENCE [LARGE SCALE GENOMIC DNA]</scope>
    <source>
        <strain evidence="6 7">TBRC 5777</strain>
    </source>
</reference>
<feature type="compositionally biased region" description="Basic and acidic residues" evidence="4">
    <location>
        <begin position="61"/>
        <end position="75"/>
    </location>
</feature>
<sequence>MEATAAMTKAARHDGTSGAEAPRPEVLHREALHREAPHGGASHGEASQGEASQGDASLGEVPHRDAPFVEARHPAAPDPHGAPHAAPHAPPAPTAPCAVPATPPPLAEQAYRAIRSRIIACRYRPGSRLNEAEVAAQLGLGRTPVRQAFDRLRLEGLVTVHPRKGVEVRGFEVGELLEIAEARLANECLAAGLAAERATAADLAALEEILLRSGVATEPQETARLMQLDAEFHGRLADIAGNTVLAALLRNLCDRTIRFWFVAAGRQQHRRAVIEQHADIVAAIAAGDRAGAEDAMRRHLEDFRRSVMRQPGLERLSGTP</sequence>
<dbReference type="InterPro" id="IPR036390">
    <property type="entry name" value="WH_DNA-bd_sf"/>
</dbReference>
<dbReference type="PANTHER" id="PTHR43537:SF24">
    <property type="entry name" value="GLUCONATE OPERON TRANSCRIPTIONAL REPRESSOR"/>
    <property type="match status" value="1"/>
</dbReference>
<dbReference type="SUPFAM" id="SSF48008">
    <property type="entry name" value="GntR ligand-binding domain-like"/>
    <property type="match status" value="1"/>
</dbReference>
<dbReference type="EMBL" id="JBHLUN010000012">
    <property type="protein sequence ID" value="MFC0410036.1"/>
    <property type="molecule type" value="Genomic_DNA"/>
</dbReference>
<evidence type="ECO:0000256" key="2">
    <source>
        <dbReference type="ARBA" id="ARBA00023125"/>
    </source>
</evidence>
<dbReference type="RefSeq" id="WP_377045782.1">
    <property type="nucleotide sequence ID" value="NZ_JBHLUN010000012.1"/>
</dbReference>
<feature type="domain" description="HTH gntR-type" evidence="5">
    <location>
        <begin position="104"/>
        <end position="171"/>
    </location>
</feature>
<keyword evidence="7" id="KW-1185">Reference proteome</keyword>
<dbReference type="InterPro" id="IPR000524">
    <property type="entry name" value="Tscrpt_reg_HTH_GntR"/>
</dbReference>
<dbReference type="PROSITE" id="PS50949">
    <property type="entry name" value="HTH_GNTR"/>
    <property type="match status" value="1"/>
</dbReference>
<organism evidence="6 7">
    <name type="scientific">Roseomonas elaeocarpi</name>
    <dbReference type="NCBI Taxonomy" id="907779"/>
    <lineage>
        <taxon>Bacteria</taxon>
        <taxon>Pseudomonadati</taxon>
        <taxon>Pseudomonadota</taxon>
        <taxon>Alphaproteobacteria</taxon>
        <taxon>Acetobacterales</taxon>
        <taxon>Roseomonadaceae</taxon>
        <taxon>Roseomonas</taxon>
    </lineage>
</organism>
<keyword evidence="2" id="KW-0238">DNA-binding</keyword>
<dbReference type="InterPro" id="IPR008920">
    <property type="entry name" value="TF_FadR/GntR_C"/>
</dbReference>
<feature type="region of interest" description="Disordered" evidence="4">
    <location>
        <begin position="1"/>
        <end position="101"/>
    </location>
</feature>
<keyword evidence="3" id="KW-0804">Transcription</keyword>
<dbReference type="PANTHER" id="PTHR43537">
    <property type="entry name" value="TRANSCRIPTIONAL REGULATOR, GNTR FAMILY"/>
    <property type="match status" value="1"/>
</dbReference>
<dbReference type="Gene3D" id="1.10.10.10">
    <property type="entry name" value="Winged helix-like DNA-binding domain superfamily/Winged helix DNA-binding domain"/>
    <property type="match status" value="1"/>
</dbReference>
<keyword evidence="1" id="KW-0805">Transcription regulation</keyword>
<gene>
    <name evidence="6" type="ORF">ACFFGY_17415</name>
</gene>
<dbReference type="Pfam" id="PF00392">
    <property type="entry name" value="GntR"/>
    <property type="match status" value="1"/>
</dbReference>
<evidence type="ECO:0000256" key="4">
    <source>
        <dbReference type="SAM" id="MobiDB-lite"/>
    </source>
</evidence>
<dbReference type="SMART" id="SM00345">
    <property type="entry name" value="HTH_GNTR"/>
    <property type="match status" value="1"/>
</dbReference>
<dbReference type="SMART" id="SM00895">
    <property type="entry name" value="FCD"/>
    <property type="match status" value="1"/>
</dbReference>
<name>A0ABV6JWE8_9PROT</name>
<evidence type="ECO:0000259" key="5">
    <source>
        <dbReference type="PROSITE" id="PS50949"/>
    </source>
</evidence>
<dbReference type="Gene3D" id="1.20.120.530">
    <property type="entry name" value="GntR ligand-binding domain-like"/>
    <property type="match status" value="1"/>
</dbReference>
<feature type="compositionally biased region" description="Basic and acidic residues" evidence="4">
    <location>
        <begin position="22"/>
        <end position="37"/>
    </location>
</feature>
<dbReference type="CDD" id="cd07377">
    <property type="entry name" value="WHTH_GntR"/>
    <property type="match status" value="1"/>
</dbReference>
<dbReference type="InterPro" id="IPR011711">
    <property type="entry name" value="GntR_C"/>
</dbReference>